<proteinExistence type="predicted"/>
<feature type="compositionally biased region" description="Basic and acidic residues" evidence="1">
    <location>
        <begin position="40"/>
        <end position="57"/>
    </location>
</feature>
<comment type="caution">
    <text evidence="3">The sequence shown here is derived from an EMBL/GenBank/DDBJ whole genome shotgun (WGS) entry which is preliminary data.</text>
</comment>
<evidence type="ECO:0000313" key="4">
    <source>
        <dbReference type="Proteomes" id="UP000562682"/>
    </source>
</evidence>
<sequence length="214" mass="25586">MPPKAPKAPKGGETLGGILFGGTLYAIMVSGLASLLENTTDNKKDSKEEPKQAEPKQAEPNWLQRRMKERLKEPGYYKKQVQEEFKEFNDKINAEQPKYYSTILELSRQFQRFRQDNPDDTRVIWTEYDLYYFTLCPLSGSEKGYPLEWRYDAVRLRSSRAQWRTLMAERHPYDDVMEEWLSNWRRPIIDKWRQERAASERGFWKRFWGPFRGE</sequence>
<keyword evidence="2" id="KW-0472">Membrane</keyword>
<reference evidence="3 4" key="1">
    <citation type="submission" date="2020-05" db="EMBL/GenBank/DDBJ databases">
        <title>Identification and distribution of gene clusters putatively required for synthesis of sphingolipid metabolism inhibitors in phylogenetically diverse species of the filamentous fungus Fusarium.</title>
        <authorList>
            <person name="Kim H.-S."/>
            <person name="Busman M."/>
            <person name="Brown D.W."/>
            <person name="Divon H."/>
            <person name="Uhlig S."/>
            <person name="Proctor R.H."/>
        </authorList>
    </citation>
    <scope>NUCLEOTIDE SEQUENCE [LARGE SCALE GENOMIC DNA]</scope>
    <source>
        <strain evidence="3 4">NRRL 25311</strain>
    </source>
</reference>
<protein>
    <submittedName>
        <fullName evidence="3">Uncharacterized protein</fullName>
    </submittedName>
</protein>
<name>A0A8H5XJH8_9HYPO</name>
<keyword evidence="2" id="KW-1133">Transmembrane helix</keyword>
<organism evidence="3 4">
    <name type="scientific">Fusarium denticulatum</name>
    <dbReference type="NCBI Taxonomy" id="48507"/>
    <lineage>
        <taxon>Eukaryota</taxon>
        <taxon>Fungi</taxon>
        <taxon>Dikarya</taxon>
        <taxon>Ascomycota</taxon>
        <taxon>Pezizomycotina</taxon>
        <taxon>Sordariomycetes</taxon>
        <taxon>Hypocreomycetidae</taxon>
        <taxon>Hypocreales</taxon>
        <taxon>Nectriaceae</taxon>
        <taxon>Fusarium</taxon>
        <taxon>Fusarium fujikuroi species complex</taxon>
    </lineage>
</organism>
<evidence type="ECO:0000313" key="3">
    <source>
        <dbReference type="EMBL" id="KAF5694852.1"/>
    </source>
</evidence>
<feature type="transmembrane region" description="Helical" evidence="2">
    <location>
        <begin position="15"/>
        <end position="36"/>
    </location>
</feature>
<evidence type="ECO:0000256" key="1">
    <source>
        <dbReference type="SAM" id="MobiDB-lite"/>
    </source>
</evidence>
<dbReference type="EMBL" id="JAAOAK010000018">
    <property type="protein sequence ID" value="KAF5694852.1"/>
    <property type="molecule type" value="Genomic_DNA"/>
</dbReference>
<dbReference type="AlphaFoldDB" id="A0A8H5XJH8"/>
<keyword evidence="2" id="KW-0812">Transmembrane</keyword>
<keyword evidence="4" id="KW-1185">Reference proteome</keyword>
<dbReference type="Proteomes" id="UP000562682">
    <property type="component" value="Unassembled WGS sequence"/>
</dbReference>
<accession>A0A8H5XJH8</accession>
<gene>
    <name evidence="3" type="ORF">FDENT_981</name>
</gene>
<feature type="region of interest" description="Disordered" evidence="1">
    <location>
        <begin position="39"/>
        <end position="65"/>
    </location>
</feature>
<evidence type="ECO:0000256" key="2">
    <source>
        <dbReference type="SAM" id="Phobius"/>
    </source>
</evidence>